<comment type="caution">
    <text evidence="1">The sequence shown here is derived from an EMBL/GenBank/DDBJ whole genome shotgun (WGS) entry which is preliminary data.</text>
</comment>
<name>A0A1D2JD42_PARBR</name>
<evidence type="ECO:0008006" key="3">
    <source>
        <dbReference type="Google" id="ProtNLM"/>
    </source>
</evidence>
<reference evidence="1 2" key="1">
    <citation type="submission" date="2016-06" db="EMBL/GenBank/DDBJ databases">
        <authorList>
            <person name="Kjaerup R.B."/>
            <person name="Dalgaard T.S."/>
            <person name="Juul-Madsen H.R."/>
        </authorList>
    </citation>
    <scope>NUCLEOTIDE SEQUENCE [LARGE SCALE GENOMIC DNA]</scope>
    <source>
        <strain evidence="1 2">Pb300</strain>
    </source>
</reference>
<dbReference type="VEuPathDB" id="FungiDB:PABG_11909"/>
<dbReference type="Proteomes" id="UP000242814">
    <property type="component" value="Unassembled WGS sequence"/>
</dbReference>
<organism evidence="1 2">
    <name type="scientific">Paracoccidioides brasiliensis</name>
    <dbReference type="NCBI Taxonomy" id="121759"/>
    <lineage>
        <taxon>Eukaryota</taxon>
        <taxon>Fungi</taxon>
        <taxon>Dikarya</taxon>
        <taxon>Ascomycota</taxon>
        <taxon>Pezizomycotina</taxon>
        <taxon>Eurotiomycetes</taxon>
        <taxon>Eurotiomycetidae</taxon>
        <taxon>Onygenales</taxon>
        <taxon>Ajellomycetaceae</taxon>
        <taxon>Paracoccidioides</taxon>
    </lineage>
</organism>
<dbReference type="EMBL" id="LZYO01000176">
    <property type="protein sequence ID" value="ODH26760.1"/>
    <property type="molecule type" value="Genomic_DNA"/>
</dbReference>
<dbReference type="AlphaFoldDB" id="A0A1D2JD42"/>
<evidence type="ECO:0000313" key="1">
    <source>
        <dbReference type="EMBL" id="ODH26760.1"/>
    </source>
</evidence>
<protein>
    <recommendedName>
        <fullName evidence="3">Carboxylesterase type B domain-containing protein</fullName>
    </recommendedName>
</protein>
<dbReference type="Gene3D" id="3.40.50.1820">
    <property type="entry name" value="alpha/beta hydrolase"/>
    <property type="match status" value="1"/>
</dbReference>
<sequence length="116" mass="12574">MAGVHPERASHPGAGNPQLTWRPSGGCALGRLAQVVVVVRDSTVTAGDEVSIPIRIYDGNQSANRPVVIFYRGGGLTGWDLDTEDYAWQLTVPQSLSVVLHNASLLKIHIPYRLMN</sequence>
<accession>A0A1D2JD42</accession>
<evidence type="ECO:0000313" key="2">
    <source>
        <dbReference type="Proteomes" id="UP000242814"/>
    </source>
</evidence>
<dbReference type="SUPFAM" id="SSF53474">
    <property type="entry name" value="alpha/beta-Hydrolases"/>
    <property type="match status" value="1"/>
</dbReference>
<dbReference type="InterPro" id="IPR029058">
    <property type="entry name" value="AB_hydrolase_fold"/>
</dbReference>
<gene>
    <name evidence="1" type="ORF">ACO22_04445</name>
</gene>
<proteinExistence type="predicted"/>